<evidence type="ECO:0000259" key="1">
    <source>
        <dbReference type="Pfam" id="PF16473"/>
    </source>
</evidence>
<protein>
    <submittedName>
        <fullName evidence="2">3'-5' exoribonuclease</fullName>
    </submittedName>
</protein>
<dbReference type="Proteomes" id="UP000309618">
    <property type="component" value="Unassembled WGS sequence"/>
</dbReference>
<dbReference type="InterPro" id="IPR012337">
    <property type="entry name" value="RNaseH-like_sf"/>
</dbReference>
<dbReference type="EMBL" id="SSUX01000008">
    <property type="protein sequence ID" value="THJ45112.1"/>
    <property type="molecule type" value="Genomic_DNA"/>
</dbReference>
<dbReference type="AlphaFoldDB" id="A0A4V3Z012"/>
<reference evidence="2 3" key="1">
    <citation type="submission" date="2019-04" db="EMBL/GenBank/DDBJ databases">
        <title>Comparative genomics of Aeromonas veronii strains pathogenic to fish.</title>
        <authorList>
            <person name="Cascarano M.C."/>
            <person name="Smyrli M."/>
            <person name="Katharios P."/>
        </authorList>
    </citation>
    <scope>NUCLEOTIDE SEQUENCE [LARGE SCALE GENOMIC DNA]</scope>
    <source>
        <strain evidence="2 3">XU1</strain>
    </source>
</reference>
<dbReference type="RefSeq" id="WP_136501934.1">
    <property type="nucleotide sequence ID" value="NZ_SSUX01000008.1"/>
</dbReference>
<dbReference type="Pfam" id="PF16473">
    <property type="entry name" value="Rv2179c-like"/>
    <property type="match status" value="1"/>
</dbReference>
<dbReference type="SUPFAM" id="SSF53098">
    <property type="entry name" value="Ribonuclease H-like"/>
    <property type="match status" value="1"/>
</dbReference>
<organism evidence="2 3">
    <name type="scientific">Aeromonas veronii</name>
    <dbReference type="NCBI Taxonomy" id="654"/>
    <lineage>
        <taxon>Bacteria</taxon>
        <taxon>Pseudomonadati</taxon>
        <taxon>Pseudomonadota</taxon>
        <taxon>Gammaproteobacteria</taxon>
        <taxon>Aeromonadales</taxon>
        <taxon>Aeromonadaceae</taxon>
        <taxon>Aeromonas</taxon>
    </lineage>
</organism>
<evidence type="ECO:0000313" key="3">
    <source>
        <dbReference type="Proteomes" id="UP000309618"/>
    </source>
</evidence>
<gene>
    <name evidence="2" type="ORF">E8Q35_13095</name>
</gene>
<accession>A0A4V3Z012</accession>
<evidence type="ECO:0000313" key="2">
    <source>
        <dbReference type="EMBL" id="THJ45112.1"/>
    </source>
</evidence>
<comment type="caution">
    <text evidence="2">The sequence shown here is derived from an EMBL/GenBank/DDBJ whole genome shotgun (WGS) entry which is preliminary data.</text>
</comment>
<feature type="domain" description="3'-5' exoribonuclease Rv2179c-like" evidence="1">
    <location>
        <begin position="23"/>
        <end position="195"/>
    </location>
</feature>
<proteinExistence type="predicted"/>
<sequence>MQSGNQVSHYPRHPTVTPCVAPLDIETLAKTVDAVIATIALVARNVVTKEVLGEFYVRVNLEQPGRVTDEETLSFWHGQRESNPEAWGEVFGYSDDRIQLVDALIGLKSFIEDIERSTGMCVEVMGNGPEFDNTILTHASQQLGLGDLWHFRRNESMRTVVWMGRLLLGVDPKYQVPFIGVPHHALHDARHEGCTITEIVQAFIHALPTPGHE</sequence>
<dbReference type="InterPro" id="IPR033390">
    <property type="entry name" value="Rv2179c-like"/>
</dbReference>
<name>A0A4V3Z012_AERVE</name>